<keyword evidence="2" id="KW-1003">Cell membrane</keyword>
<dbReference type="SUPFAM" id="SSF54862">
    <property type="entry name" value="4Fe-4S ferredoxins"/>
    <property type="match status" value="1"/>
</dbReference>
<dbReference type="Proteomes" id="UP000091979">
    <property type="component" value="Unassembled WGS sequence"/>
</dbReference>
<evidence type="ECO:0000256" key="4">
    <source>
        <dbReference type="ARBA" id="ARBA00022723"/>
    </source>
</evidence>
<dbReference type="PANTHER" id="PTHR42827:SF1">
    <property type="entry name" value="IRON-SULFUR CLUSTER-BINDING PROTEIN"/>
    <property type="match status" value="1"/>
</dbReference>
<reference evidence="12 13" key="1">
    <citation type="submission" date="2015-01" db="EMBL/GenBank/DDBJ databases">
        <title>Desulfovibrio sp. JC271 draft genome sequence.</title>
        <authorList>
            <person name="Shivani Y."/>
            <person name="Subhash Y."/>
            <person name="Sasikala C."/>
            <person name="Ramana C.V."/>
        </authorList>
    </citation>
    <scope>NUCLEOTIDE SEQUENCE [LARGE SCALE GENOMIC DNA]</scope>
    <source>
        <strain evidence="12 13">JC271</strain>
    </source>
</reference>
<dbReference type="InterPro" id="IPR017896">
    <property type="entry name" value="4Fe4S_Fe-S-bd"/>
</dbReference>
<dbReference type="InterPro" id="IPR006311">
    <property type="entry name" value="TAT_signal"/>
</dbReference>
<keyword evidence="13" id="KW-1185">Reference proteome</keyword>
<keyword evidence="6" id="KW-0677">Repeat</keyword>
<comment type="caution">
    <text evidence="12">The sequence shown here is derived from an EMBL/GenBank/DDBJ whole genome shotgun (WGS) entry which is preliminary data.</text>
</comment>
<keyword evidence="7" id="KW-0408">Iron</keyword>
<dbReference type="GO" id="GO:0051539">
    <property type="term" value="F:4 iron, 4 sulfur cluster binding"/>
    <property type="evidence" value="ECO:0007669"/>
    <property type="project" value="UniProtKB-KW"/>
</dbReference>
<dbReference type="Pfam" id="PF13486">
    <property type="entry name" value="Dehalogenase"/>
    <property type="match status" value="1"/>
</dbReference>
<protein>
    <recommendedName>
        <fullName evidence="11">4Fe-4S ferredoxin-type domain-containing protein</fullName>
    </recommendedName>
</protein>
<name>A0A1B7XMT8_9BACT</name>
<evidence type="ECO:0000256" key="1">
    <source>
        <dbReference type="ARBA" id="ARBA00004236"/>
    </source>
</evidence>
<dbReference type="InterPro" id="IPR017900">
    <property type="entry name" value="4Fe4S_Fe_S_CS"/>
</dbReference>
<gene>
    <name evidence="12" type="ORF">SP90_01675</name>
</gene>
<evidence type="ECO:0000256" key="7">
    <source>
        <dbReference type="ARBA" id="ARBA00023004"/>
    </source>
</evidence>
<comment type="cofactor">
    <cofactor evidence="10">
        <name>corrinoid</name>
        <dbReference type="ChEBI" id="CHEBI:33913"/>
    </cofactor>
</comment>
<keyword evidence="3" id="KW-0004">4Fe-4S</keyword>
<evidence type="ECO:0000256" key="9">
    <source>
        <dbReference type="ARBA" id="ARBA00023136"/>
    </source>
</evidence>
<evidence type="ECO:0000256" key="10">
    <source>
        <dbReference type="ARBA" id="ARBA00029374"/>
    </source>
</evidence>
<comment type="subcellular location">
    <subcellularLocation>
        <location evidence="1">Cell membrane</location>
    </subcellularLocation>
</comment>
<dbReference type="InterPro" id="IPR028894">
    <property type="entry name" value="RDH_dom"/>
</dbReference>
<keyword evidence="8" id="KW-0411">Iron-sulfur</keyword>
<dbReference type="InterPro" id="IPR012832">
    <property type="entry name" value="RDH"/>
</dbReference>
<sequence>MTMPNTNETVSRRSFLKLTSASVMSAAAAAASVGMTAEDVMAKSYDDFPVPLSKDFAPHSQRDLVLTRAAAGINPELTKMLKQVGNREPQEDIPGYSQLDNALTAASWAVHDVLMPGDSAGITNTGVNSWDLYNKDKNSNAFQFENPQHASIAIKKAAQSFGAINCGIARRDERWDYKEFFSPGRGSFGWEDFPFEPKSVIVMAVPMDYHMISTSPAWTSSGTVGDGYSRMAKVATCIAQFMRGLGYNAICAGNSMANSVAYGIMAGLGEGGRNGALIMPKHGPRFRICKVYTDFEGAEYDKPMTFGVASFCERCKRCADACPSKAIPHDDKPSFMPTYSTNPDETWNNQKGIYKYYSNSKKCLKFWGENGNDCSNCISSCPYNKPDFWHHRLVDVMNTISPGAVHTMMREMDILFGYGKVGDPEKVVKFWSTAEF</sequence>
<evidence type="ECO:0000313" key="13">
    <source>
        <dbReference type="Proteomes" id="UP000091979"/>
    </source>
</evidence>
<dbReference type="PATRIC" id="fig|1560234.3.peg.1208"/>
<keyword evidence="4" id="KW-0479">Metal-binding</keyword>
<dbReference type="STRING" id="1560234.SP90_01675"/>
<evidence type="ECO:0000313" key="12">
    <source>
        <dbReference type="EMBL" id="OBQ56809.1"/>
    </source>
</evidence>
<feature type="domain" description="4Fe-4S ferredoxin-type" evidence="11">
    <location>
        <begin position="302"/>
        <end position="332"/>
    </location>
</feature>
<dbReference type="NCBIfam" id="TIGR02486">
    <property type="entry name" value="RDH"/>
    <property type="match status" value="1"/>
</dbReference>
<evidence type="ECO:0000256" key="3">
    <source>
        <dbReference type="ARBA" id="ARBA00022485"/>
    </source>
</evidence>
<keyword evidence="9" id="KW-0472">Membrane</keyword>
<organism evidence="12 13">
    <name type="scientific">Halodesulfovibrio spirochaetisodalis</name>
    <dbReference type="NCBI Taxonomy" id="1560234"/>
    <lineage>
        <taxon>Bacteria</taxon>
        <taxon>Pseudomonadati</taxon>
        <taxon>Thermodesulfobacteriota</taxon>
        <taxon>Desulfovibrionia</taxon>
        <taxon>Desulfovibrionales</taxon>
        <taxon>Desulfovibrionaceae</taxon>
        <taxon>Halodesulfovibrio</taxon>
    </lineage>
</organism>
<dbReference type="Gene3D" id="3.30.70.20">
    <property type="match status" value="1"/>
</dbReference>
<dbReference type="PANTHER" id="PTHR42827">
    <property type="entry name" value="IRON-SULFUR CLUSTER-BINDING PROTEIN-RELATED"/>
    <property type="match status" value="1"/>
</dbReference>
<dbReference type="GO" id="GO:0046872">
    <property type="term" value="F:metal ion binding"/>
    <property type="evidence" value="ECO:0007669"/>
    <property type="project" value="UniProtKB-KW"/>
</dbReference>
<dbReference type="EMBL" id="JXMS01000002">
    <property type="protein sequence ID" value="OBQ56809.1"/>
    <property type="molecule type" value="Genomic_DNA"/>
</dbReference>
<dbReference type="GO" id="GO:0005886">
    <property type="term" value="C:plasma membrane"/>
    <property type="evidence" value="ECO:0007669"/>
    <property type="project" value="UniProtKB-SubCell"/>
</dbReference>
<dbReference type="Pfam" id="PF12838">
    <property type="entry name" value="Fer4_7"/>
    <property type="match status" value="1"/>
</dbReference>
<proteinExistence type="predicted"/>
<dbReference type="AlphaFoldDB" id="A0A1B7XMT8"/>
<evidence type="ECO:0000256" key="6">
    <source>
        <dbReference type="ARBA" id="ARBA00022737"/>
    </source>
</evidence>
<evidence type="ECO:0000256" key="2">
    <source>
        <dbReference type="ARBA" id="ARBA00022475"/>
    </source>
</evidence>
<keyword evidence="5" id="KW-0732">Signal</keyword>
<evidence type="ECO:0000256" key="5">
    <source>
        <dbReference type="ARBA" id="ARBA00022729"/>
    </source>
</evidence>
<dbReference type="PROSITE" id="PS51379">
    <property type="entry name" value="4FE4S_FER_2"/>
    <property type="match status" value="1"/>
</dbReference>
<dbReference type="PROSITE" id="PS00198">
    <property type="entry name" value="4FE4S_FER_1"/>
    <property type="match status" value="1"/>
</dbReference>
<evidence type="ECO:0000259" key="11">
    <source>
        <dbReference type="PROSITE" id="PS51379"/>
    </source>
</evidence>
<evidence type="ECO:0000256" key="8">
    <source>
        <dbReference type="ARBA" id="ARBA00023014"/>
    </source>
</evidence>
<accession>A0A1B7XMT8</accession>
<dbReference type="PROSITE" id="PS51318">
    <property type="entry name" value="TAT"/>
    <property type="match status" value="1"/>
</dbReference>